<dbReference type="Proteomes" id="UP001144372">
    <property type="component" value="Unassembled WGS sequence"/>
</dbReference>
<keyword evidence="2" id="KW-1185">Reference proteome</keyword>
<accession>A0A9W6FUH5</accession>
<reference evidence="1" key="1">
    <citation type="submission" date="2022-12" db="EMBL/GenBank/DDBJ databases">
        <title>Reference genome sequencing for broad-spectrum identification of bacterial and archaeal isolates by mass spectrometry.</title>
        <authorList>
            <person name="Sekiguchi Y."/>
            <person name="Tourlousse D.M."/>
        </authorList>
    </citation>
    <scope>NUCLEOTIDE SEQUENCE</scope>
    <source>
        <strain evidence="1">ASRB1</strain>
    </source>
</reference>
<sequence length="82" mass="8979">MGAACSRDSAGHCGVYIPDLACFDRWAEYQSGPAGMQKSRTMKTKVACRDCETGFVKYAYDGTMSCEACGKAHRKTAQEVRK</sequence>
<dbReference type="EMBL" id="BSDR01000001">
    <property type="protein sequence ID" value="GLI35089.1"/>
    <property type="molecule type" value="Genomic_DNA"/>
</dbReference>
<proteinExistence type="predicted"/>
<comment type="caution">
    <text evidence="1">The sequence shown here is derived from an EMBL/GenBank/DDBJ whole genome shotgun (WGS) entry which is preliminary data.</text>
</comment>
<organism evidence="1 2">
    <name type="scientific">Desulforhabdus amnigena</name>
    <dbReference type="NCBI Taxonomy" id="40218"/>
    <lineage>
        <taxon>Bacteria</taxon>
        <taxon>Pseudomonadati</taxon>
        <taxon>Thermodesulfobacteriota</taxon>
        <taxon>Syntrophobacteria</taxon>
        <taxon>Syntrophobacterales</taxon>
        <taxon>Syntrophobacteraceae</taxon>
        <taxon>Desulforhabdus</taxon>
    </lineage>
</organism>
<protein>
    <submittedName>
        <fullName evidence="1">Uncharacterized protein</fullName>
    </submittedName>
</protein>
<evidence type="ECO:0000313" key="2">
    <source>
        <dbReference type="Proteomes" id="UP001144372"/>
    </source>
</evidence>
<dbReference type="AlphaFoldDB" id="A0A9W6FUH5"/>
<name>A0A9W6FUH5_9BACT</name>
<gene>
    <name evidence="1" type="ORF">DAMNIGENAA_25220</name>
</gene>
<evidence type="ECO:0000313" key="1">
    <source>
        <dbReference type="EMBL" id="GLI35089.1"/>
    </source>
</evidence>